<accession>A0A3G5A5K3</accession>
<reference evidence="1" key="1">
    <citation type="submission" date="2018-10" db="EMBL/GenBank/DDBJ databases">
        <title>Hidden diversity of soil giant viruses.</title>
        <authorList>
            <person name="Schulz F."/>
            <person name="Alteio L."/>
            <person name="Goudeau D."/>
            <person name="Ryan E.M."/>
            <person name="Malmstrom R.R."/>
            <person name="Blanchard J."/>
            <person name="Woyke T."/>
        </authorList>
    </citation>
    <scope>NUCLEOTIDE SEQUENCE</scope>
    <source>
        <strain evidence="1">HAV1</strain>
    </source>
</reference>
<organism evidence="1">
    <name type="scientific">Harvfovirus sp</name>
    <dbReference type="NCBI Taxonomy" id="2487768"/>
    <lineage>
        <taxon>Viruses</taxon>
        <taxon>Varidnaviria</taxon>
        <taxon>Bamfordvirae</taxon>
        <taxon>Nucleocytoviricota</taxon>
        <taxon>Megaviricetes</taxon>
        <taxon>Imitervirales</taxon>
        <taxon>Mimiviridae</taxon>
        <taxon>Klosneuvirinae</taxon>
    </lineage>
</organism>
<evidence type="ECO:0000313" key="1">
    <source>
        <dbReference type="EMBL" id="AYV81521.1"/>
    </source>
</evidence>
<protein>
    <submittedName>
        <fullName evidence="1">Uncharacterized protein</fullName>
    </submittedName>
</protein>
<sequence length="120" mass="14378">MSDEEKKKRLENKYQVNLDRLQKENIDYDGIDDINIFFNEKITKLTNRVKKDGSYISAETAREYIKSVYYYHKKVLAQEQEKKLNTTRRMKLTREVGKLLATLSAKSYNNWVKKKVVIFF</sequence>
<proteinExistence type="predicted"/>
<gene>
    <name evidence="1" type="ORF">Harvfovirus38_15</name>
</gene>
<dbReference type="EMBL" id="MK072280">
    <property type="protein sequence ID" value="AYV81521.1"/>
    <property type="molecule type" value="Genomic_DNA"/>
</dbReference>
<name>A0A3G5A5K3_9VIRU</name>